<dbReference type="PROSITE" id="PS51892">
    <property type="entry name" value="SUBTILASE"/>
    <property type="match status" value="1"/>
</dbReference>
<evidence type="ECO:0000259" key="5">
    <source>
        <dbReference type="PROSITE" id="PS50309"/>
    </source>
</evidence>
<sequence length="1099" mass="115934">MSGIRVDVLFDDIPVPDAHVEVFPFRDRNAGLRLDFRDAVGAYQGEKVPAGPATLVVRHPDFDDQTRDIAIGEGENSELVLMAKPGTPTFFREKVRVPVTADADLIGVTLARSARRRNRLDAVIQDLRMSEMPLPELARQAGMRLYRAAGPIDETIERLDAMDDVEHAGAVVIMGPDGFSHLTRDVVVQFRGPRREEAAAIAKELGCVLTRELPYASTTFVFRLLRGASLDSLDVTEKLAARDDVAWAEPSLAVSPQVDSVTPNDFLFPGAWDRILVGAPDAWQILQDNGLQTFGDPNILLAVWDSGVQQSGGVPTNADFTGTLTNGQPKVFASFDFDTMVANNNSPWSNHGSGVAGVSTAMANNPAPSGGGFGIAGAAPNVQMLSIVGRTPYVDIEVSDQYIWMAGFNPQSPIAGFPAPLSRGADVITCSLTPGAGAPLSGTARAALDFMTTFGRGGKGTLCFFSTGNANANNVTARPWGAYEKAFGIAGTTLDNDGVTEIRASLSGWGQIALSSPTEDYSGVFNPPTGYTTWGADHAGSGNVPSYPAIATAMTGASVAGATTITVSSVAGLAAGQVIHLGPIGAVGSEPARIVSVNAATNVLTIEGWPDYFTQWSGGMLNAHANGTTVAQGPAGHTNAFGGTSSATPLAAGVAALVLSAKPALTWVQARQVLRDTAVKFDLGNTDPNGQWLDAAGNPSVTSGLPAVRSGWYGFGRINAAAAVQGAISFGALPDIVLRDNLADNGNVPSSGAFWNTPDMWCRTTTPASDPAALPATYADAGPHESPIRGQANWVYARVQNRSSVASNEAWVRVSITHWPGTEFVWPASFIPTNGPGDPIPSPMTPGTYFIGEAKVGPLAPGAEQTVSIEWPAGLIPPDEVMVSGSPVHWHPCLLAELTPHDGPLATGSHVWDDNNLAQKNISIVDADSGSDFAGGFVIGEEFNGAKSLTLEILRGDLPKTVQLYLDLLDPVLRRRMRVLAERQNTEPVETPSRLKPVRLPGTLVLERMPDRLVEAIRLPQRTTWSLGLEGGREVVELAPVKRVRVPVPTPADRFTLLVLGGIVGPDTPAGEYEVVVVQRDDRGRVGGSVGFVIRVGKG</sequence>
<keyword evidence="7" id="KW-1185">Reference proteome</keyword>
<dbReference type="EMBL" id="BAAAOG010000003">
    <property type="protein sequence ID" value="GAA1959541.1"/>
    <property type="molecule type" value="Genomic_DNA"/>
</dbReference>
<evidence type="ECO:0000256" key="4">
    <source>
        <dbReference type="PROSITE-ProRule" id="PRU01240"/>
    </source>
</evidence>
<protein>
    <recommendedName>
        <fullName evidence="5">Doublecortin domain-containing protein</fullName>
    </recommendedName>
</protein>
<dbReference type="InterPro" id="IPR003533">
    <property type="entry name" value="Doublecortin_dom"/>
</dbReference>
<gene>
    <name evidence="6" type="ORF">GCM10009776_22600</name>
</gene>
<feature type="active site" description="Charge relay system" evidence="4">
    <location>
        <position position="351"/>
    </location>
</feature>
<dbReference type="PANTHER" id="PTHR42884">
    <property type="entry name" value="PROPROTEIN CONVERTASE SUBTILISIN/KEXIN-RELATED"/>
    <property type="match status" value="1"/>
</dbReference>
<keyword evidence="2 4" id="KW-0378">Hydrolase</keyword>
<dbReference type="PROSITE" id="PS00138">
    <property type="entry name" value="SUBTILASE_SER"/>
    <property type="match status" value="1"/>
</dbReference>
<comment type="caution">
    <text evidence="6">The sequence shown here is derived from an EMBL/GenBank/DDBJ whole genome shotgun (WGS) entry which is preliminary data.</text>
</comment>
<reference evidence="6 7" key="1">
    <citation type="journal article" date="2019" name="Int. J. Syst. Evol. Microbiol.">
        <title>The Global Catalogue of Microorganisms (GCM) 10K type strain sequencing project: providing services to taxonomists for standard genome sequencing and annotation.</title>
        <authorList>
            <consortium name="The Broad Institute Genomics Platform"/>
            <consortium name="The Broad Institute Genome Sequencing Center for Infectious Disease"/>
            <person name="Wu L."/>
            <person name="Ma J."/>
        </authorList>
    </citation>
    <scope>NUCLEOTIDE SEQUENCE [LARGE SCALE GENOMIC DNA]</scope>
    <source>
        <strain evidence="6 7">JCM 14901</strain>
    </source>
</reference>
<proteinExistence type="inferred from homology"/>
<dbReference type="SUPFAM" id="SSF52743">
    <property type="entry name" value="Subtilisin-like"/>
    <property type="match status" value="1"/>
</dbReference>
<dbReference type="InterPro" id="IPR000209">
    <property type="entry name" value="Peptidase_S8/S53_dom"/>
</dbReference>
<feature type="active site" description="Charge relay system" evidence="4">
    <location>
        <position position="645"/>
    </location>
</feature>
<name>A0ABN2QWS5_9MICO</name>
<accession>A0ABN2QWS5</accession>
<dbReference type="Gene3D" id="3.40.50.200">
    <property type="entry name" value="Peptidase S8/S53 domain"/>
    <property type="match status" value="1"/>
</dbReference>
<dbReference type="PANTHER" id="PTHR42884:SF14">
    <property type="entry name" value="NEUROENDOCRINE CONVERTASE 1"/>
    <property type="match status" value="1"/>
</dbReference>
<evidence type="ECO:0000256" key="3">
    <source>
        <dbReference type="ARBA" id="ARBA00022825"/>
    </source>
</evidence>
<organism evidence="6 7">
    <name type="scientific">Microbacterium deminutum</name>
    <dbReference type="NCBI Taxonomy" id="344164"/>
    <lineage>
        <taxon>Bacteria</taxon>
        <taxon>Bacillati</taxon>
        <taxon>Actinomycetota</taxon>
        <taxon>Actinomycetes</taxon>
        <taxon>Micrococcales</taxon>
        <taxon>Microbacteriaceae</taxon>
        <taxon>Microbacterium</taxon>
    </lineage>
</organism>
<dbReference type="PROSITE" id="PS50309">
    <property type="entry name" value="DC"/>
    <property type="match status" value="1"/>
</dbReference>
<dbReference type="Pfam" id="PF00082">
    <property type="entry name" value="Peptidase_S8"/>
    <property type="match status" value="1"/>
</dbReference>
<dbReference type="Proteomes" id="UP001499933">
    <property type="component" value="Unassembled WGS sequence"/>
</dbReference>
<evidence type="ECO:0000256" key="2">
    <source>
        <dbReference type="ARBA" id="ARBA00022801"/>
    </source>
</evidence>
<dbReference type="InterPro" id="IPR036852">
    <property type="entry name" value="Peptidase_S8/S53_dom_sf"/>
</dbReference>
<evidence type="ECO:0000256" key="1">
    <source>
        <dbReference type="ARBA" id="ARBA00022670"/>
    </source>
</evidence>
<keyword evidence="1 4" id="KW-0645">Protease</keyword>
<feature type="domain" description="Doublecortin" evidence="5">
    <location>
        <begin position="93"/>
        <end position="185"/>
    </location>
</feature>
<evidence type="ECO:0000313" key="7">
    <source>
        <dbReference type="Proteomes" id="UP001499933"/>
    </source>
</evidence>
<feature type="active site" description="Charge relay system" evidence="4">
    <location>
        <position position="305"/>
    </location>
</feature>
<keyword evidence="3 4" id="KW-0720">Serine protease</keyword>
<dbReference type="InterPro" id="IPR023828">
    <property type="entry name" value="Peptidase_S8_Ser-AS"/>
</dbReference>
<evidence type="ECO:0000313" key="6">
    <source>
        <dbReference type="EMBL" id="GAA1959541.1"/>
    </source>
</evidence>
<dbReference type="RefSeq" id="WP_344094642.1">
    <property type="nucleotide sequence ID" value="NZ_BAAAOG010000003.1"/>
</dbReference>
<comment type="similarity">
    <text evidence="4">Belongs to the peptidase S8 family.</text>
</comment>